<dbReference type="EC" id="2.7.1.180" evidence="2 11"/>
<dbReference type="Pfam" id="PF02424">
    <property type="entry name" value="ApbE"/>
    <property type="match status" value="1"/>
</dbReference>
<evidence type="ECO:0000256" key="9">
    <source>
        <dbReference type="ARBA" id="ARBA00031306"/>
    </source>
</evidence>
<dbReference type="InterPro" id="IPR003374">
    <property type="entry name" value="ApbE-like_sf"/>
</dbReference>
<dbReference type="PANTHER" id="PTHR30040:SF2">
    <property type="entry name" value="FAD:PROTEIN FMN TRANSFERASE"/>
    <property type="match status" value="1"/>
</dbReference>
<evidence type="ECO:0000256" key="4">
    <source>
        <dbReference type="ARBA" id="ARBA00022630"/>
    </source>
</evidence>
<organism evidence="12 13">
    <name type="scientific">Luteolibacter flavescens</name>
    <dbReference type="NCBI Taxonomy" id="1859460"/>
    <lineage>
        <taxon>Bacteria</taxon>
        <taxon>Pseudomonadati</taxon>
        <taxon>Verrucomicrobiota</taxon>
        <taxon>Verrucomicrobiia</taxon>
        <taxon>Verrucomicrobiales</taxon>
        <taxon>Verrucomicrobiaceae</taxon>
        <taxon>Luteolibacter</taxon>
    </lineage>
</organism>
<keyword evidence="5 11" id="KW-0808">Transferase</keyword>
<comment type="cofactor">
    <cofactor evidence="1">
        <name>Mg(2+)</name>
        <dbReference type="ChEBI" id="CHEBI:18420"/>
    </cofactor>
</comment>
<proteinExistence type="inferred from homology"/>
<evidence type="ECO:0000256" key="8">
    <source>
        <dbReference type="ARBA" id="ARBA00022842"/>
    </source>
</evidence>
<accession>A0ABT3FHU9</accession>
<evidence type="ECO:0000256" key="2">
    <source>
        <dbReference type="ARBA" id="ARBA00011955"/>
    </source>
</evidence>
<keyword evidence="13" id="KW-1185">Reference proteome</keyword>
<keyword evidence="6 11" id="KW-0479">Metal-binding</keyword>
<keyword evidence="7 11" id="KW-0274">FAD</keyword>
<comment type="catalytic activity">
    <reaction evidence="10 11">
        <text>L-threonyl-[protein] + FAD = FMN-L-threonyl-[protein] + AMP + H(+)</text>
        <dbReference type="Rhea" id="RHEA:36847"/>
        <dbReference type="Rhea" id="RHEA-COMP:11060"/>
        <dbReference type="Rhea" id="RHEA-COMP:11061"/>
        <dbReference type="ChEBI" id="CHEBI:15378"/>
        <dbReference type="ChEBI" id="CHEBI:30013"/>
        <dbReference type="ChEBI" id="CHEBI:57692"/>
        <dbReference type="ChEBI" id="CHEBI:74257"/>
        <dbReference type="ChEBI" id="CHEBI:456215"/>
        <dbReference type="EC" id="2.7.1.180"/>
    </reaction>
</comment>
<dbReference type="EMBL" id="JAPDDS010000001">
    <property type="protein sequence ID" value="MCW1883141.1"/>
    <property type="molecule type" value="Genomic_DNA"/>
</dbReference>
<dbReference type="Proteomes" id="UP001207930">
    <property type="component" value="Unassembled WGS sequence"/>
</dbReference>
<dbReference type="PIRSF" id="PIRSF006268">
    <property type="entry name" value="ApbE"/>
    <property type="match status" value="1"/>
</dbReference>
<evidence type="ECO:0000256" key="11">
    <source>
        <dbReference type="PIRNR" id="PIRNR006268"/>
    </source>
</evidence>
<evidence type="ECO:0000256" key="3">
    <source>
        <dbReference type="ARBA" id="ARBA00016337"/>
    </source>
</evidence>
<dbReference type="RefSeq" id="WP_264499104.1">
    <property type="nucleotide sequence ID" value="NZ_JAPDDS010000001.1"/>
</dbReference>
<name>A0ABT3FHU9_9BACT</name>
<dbReference type="Gene3D" id="3.10.520.10">
    <property type="entry name" value="ApbE-like domains"/>
    <property type="match status" value="1"/>
</dbReference>
<protein>
    <recommendedName>
        <fullName evidence="3 11">FAD:protein FMN transferase</fullName>
        <ecNumber evidence="2 11">2.7.1.180</ecNumber>
    </recommendedName>
    <alternativeName>
        <fullName evidence="9 11">Flavin transferase</fullName>
    </alternativeName>
</protein>
<dbReference type="SUPFAM" id="SSF143631">
    <property type="entry name" value="ApbE-like"/>
    <property type="match status" value="1"/>
</dbReference>
<reference evidence="12 13" key="1">
    <citation type="submission" date="2022-10" db="EMBL/GenBank/DDBJ databases">
        <title>Luteolibacter flavescens strain MCCC 1K03193, whole genome shotgun sequencing project.</title>
        <authorList>
            <person name="Zhao G."/>
            <person name="Shen L."/>
        </authorList>
    </citation>
    <scope>NUCLEOTIDE SEQUENCE [LARGE SCALE GENOMIC DNA]</scope>
    <source>
        <strain evidence="12 13">MCCC 1K03193</strain>
    </source>
</reference>
<dbReference type="InterPro" id="IPR024932">
    <property type="entry name" value="ApbE"/>
</dbReference>
<evidence type="ECO:0000256" key="5">
    <source>
        <dbReference type="ARBA" id="ARBA00022679"/>
    </source>
</evidence>
<sequence>MTSRRVVIPRDLPANALRGAGSGLPVCELEGETMGTSWSARLQLPRGLDREWAEAALTSSFALVIQQMSHWDPASELCRYNRGAPGSWHGISPEFFTVLSRAVDVARASGGLLDPTLGEIVDLHGHGPSGPGHHHPGRVPEARGRAGWERLRFDPMGRAWQPGGLRLDLSSIAKGYAVDLAAERLASLGVEHFLIEIGGELRGHGCKPDGEPWWVSLSRPSGSEDLPETVIALCGLSIATSGDAYRRHLIDPRTADAADGRLAAVTVLAPSCMDADAWATAFFIAGAEEGMRLAERERLPALFTLRHADGEDGGGREGCRYTEQWSPAFAAMLD</sequence>
<evidence type="ECO:0000313" key="13">
    <source>
        <dbReference type="Proteomes" id="UP001207930"/>
    </source>
</evidence>
<evidence type="ECO:0000313" key="12">
    <source>
        <dbReference type="EMBL" id="MCW1883141.1"/>
    </source>
</evidence>
<keyword evidence="4 11" id="KW-0285">Flavoprotein</keyword>
<keyword evidence="8 11" id="KW-0460">Magnesium</keyword>
<evidence type="ECO:0000256" key="7">
    <source>
        <dbReference type="ARBA" id="ARBA00022827"/>
    </source>
</evidence>
<dbReference type="PANTHER" id="PTHR30040">
    <property type="entry name" value="THIAMINE BIOSYNTHESIS LIPOPROTEIN APBE"/>
    <property type="match status" value="1"/>
</dbReference>
<evidence type="ECO:0000256" key="6">
    <source>
        <dbReference type="ARBA" id="ARBA00022723"/>
    </source>
</evidence>
<evidence type="ECO:0000256" key="10">
    <source>
        <dbReference type="ARBA" id="ARBA00048540"/>
    </source>
</evidence>
<evidence type="ECO:0000256" key="1">
    <source>
        <dbReference type="ARBA" id="ARBA00001946"/>
    </source>
</evidence>
<gene>
    <name evidence="12" type="ORF">OKA04_00270</name>
</gene>
<comment type="caution">
    <text evidence="12">The sequence shown here is derived from an EMBL/GenBank/DDBJ whole genome shotgun (WGS) entry which is preliminary data.</text>
</comment>
<dbReference type="GO" id="GO:0016740">
    <property type="term" value="F:transferase activity"/>
    <property type="evidence" value="ECO:0007669"/>
    <property type="project" value="UniProtKB-KW"/>
</dbReference>
<comment type="similarity">
    <text evidence="11">Belongs to the ApbE family.</text>
</comment>